<feature type="compositionally biased region" description="Basic residues" evidence="1">
    <location>
        <begin position="248"/>
        <end position="257"/>
    </location>
</feature>
<dbReference type="EMBL" id="KV417296">
    <property type="protein sequence ID" value="KZO94187.1"/>
    <property type="molecule type" value="Genomic_DNA"/>
</dbReference>
<dbReference type="AlphaFoldDB" id="A0A167K2C2"/>
<dbReference type="Proteomes" id="UP000076738">
    <property type="component" value="Unassembled WGS sequence"/>
</dbReference>
<evidence type="ECO:0000313" key="2">
    <source>
        <dbReference type="EMBL" id="KZO94187.1"/>
    </source>
</evidence>
<sequence length="510" mass="55964">MHAADLSLDLPEDPDALKGLLKSALREGLVSRDRLEGLRQQGYQERPSPAHVLEVPAANSAPEPHMLNLRRAAQKGGLGGEDEYDVSGETSLYGEHVEEEDEADDDVLFYKVLNGMVARTLELPASLGQAELRNEVGKILKTHPDHLSLAYKLSTSKNKDPSIALRSPRDFLDMIRAWKAATLEQQRKSEIAFAKLEREYKKAVVEAAKNASRAPPRPQKGDATTVYILLSNCPRTSSPVEDSPPPKISRKGKKRKTDKMATVEEDAAAEAAKRSNAKIFSDLKTSHSCEQHGKPDVILPDGVHYEPSDEDWSFWTLALSRGVAGITYENAPRHLWDQWCALSNVSGHSSSRHMGPLRGPARHQKVQETAESTAQALQLVSQSIALISATAAARPHPTSTANIPGTKEPAPDEDLIDDSVTYPCVDVWLLEMDCNPNRNPDKRNFQQYGEGLLAGGIFRLNKLAALDVGDLLDIYETAEPKPKPARIARGTAAVILGYARKDAHKARKSL</sequence>
<feature type="region of interest" description="Disordered" evidence="1">
    <location>
        <begin position="234"/>
        <end position="260"/>
    </location>
</feature>
<feature type="region of interest" description="Disordered" evidence="1">
    <location>
        <begin position="395"/>
        <end position="414"/>
    </location>
</feature>
<keyword evidence="3" id="KW-1185">Reference proteome</keyword>
<gene>
    <name evidence="2" type="ORF">CALVIDRAFT_565843</name>
</gene>
<proteinExistence type="predicted"/>
<reference evidence="2 3" key="1">
    <citation type="journal article" date="2016" name="Mol. Biol. Evol.">
        <title>Comparative Genomics of Early-Diverging Mushroom-Forming Fungi Provides Insights into the Origins of Lignocellulose Decay Capabilities.</title>
        <authorList>
            <person name="Nagy L.G."/>
            <person name="Riley R."/>
            <person name="Tritt A."/>
            <person name="Adam C."/>
            <person name="Daum C."/>
            <person name="Floudas D."/>
            <person name="Sun H."/>
            <person name="Yadav J.S."/>
            <person name="Pangilinan J."/>
            <person name="Larsson K.H."/>
            <person name="Matsuura K."/>
            <person name="Barry K."/>
            <person name="Labutti K."/>
            <person name="Kuo R."/>
            <person name="Ohm R.A."/>
            <person name="Bhattacharya S.S."/>
            <person name="Shirouzu T."/>
            <person name="Yoshinaga Y."/>
            <person name="Martin F.M."/>
            <person name="Grigoriev I.V."/>
            <person name="Hibbett D.S."/>
        </authorList>
    </citation>
    <scope>NUCLEOTIDE SEQUENCE [LARGE SCALE GENOMIC DNA]</scope>
    <source>
        <strain evidence="2 3">TUFC12733</strain>
    </source>
</reference>
<organism evidence="2 3">
    <name type="scientific">Calocera viscosa (strain TUFC12733)</name>
    <dbReference type="NCBI Taxonomy" id="1330018"/>
    <lineage>
        <taxon>Eukaryota</taxon>
        <taxon>Fungi</taxon>
        <taxon>Dikarya</taxon>
        <taxon>Basidiomycota</taxon>
        <taxon>Agaricomycotina</taxon>
        <taxon>Dacrymycetes</taxon>
        <taxon>Dacrymycetales</taxon>
        <taxon>Dacrymycetaceae</taxon>
        <taxon>Calocera</taxon>
    </lineage>
</organism>
<name>A0A167K2C2_CALVF</name>
<dbReference type="OrthoDB" id="3419411at2759"/>
<evidence type="ECO:0000256" key="1">
    <source>
        <dbReference type="SAM" id="MobiDB-lite"/>
    </source>
</evidence>
<protein>
    <submittedName>
        <fullName evidence="2">Uncharacterized protein</fullName>
    </submittedName>
</protein>
<accession>A0A167K2C2</accession>
<evidence type="ECO:0000313" key="3">
    <source>
        <dbReference type="Proteomes" id="UP000076738"/>
    </source>
</evidence>